<feature type="region of interest" description="Disordered" evidence="4">
    <location>
        <begin position="645"/>
        <end position="668"/>
    </location>
</feature>
<keyword evidence="7" id="KW-1185">Reference proteome</keyword>
<dbReference type="GO" id="GO:0005634">
    <property type="term" value="C:nucleus"/>
    <property type="evidence" value="ECO:0007669"/>
    <property type="project" value="UniProtKB-SubCell"/>
</dbReference>
<evidence type="ECO:0000256" key="2">
    <source>
        <dbReference type="ARBA" id="ARBA00022723"/>
    </source>
</evidence>
<dbReference type="InterPro" id="IPR001138">
    <property type="entry name" value="Zn2Cys6_DnaBD"/>
</dbReference>
<organism evidence="6 7">
    <name type="scientific">Filobasidium floriforme</name>
    <dbReference type="NCBI Taxonomy" id="5210"/>
    <lineage>
        <taxon>Eukaryota</taxon>
        <taxon>Fungi</taxon>
        <taxon>Dikarya</taxon>
        <taxon>Basidiomycota</taxon>
        <taxon>Agaricomycotina</taxon>
        <taxon>Tremellomycetes</taxon>
        <taxon>Filobasidiales</taxon>
        <taxon>Filobasidiaceae</taxon>
        <taxon>Filobasidium</taxon>
    </lineage>
</organism>
<dbReference type="CDD" id="cd12148">
    <property type="entry name" value="fungal_TF_MHR"/>
    <property type="match status" value="1"/>
</dbReference>
<dbReference type="PANTHER" id="PTHR31001:SF87">
    <property type="entry name" value="COL-21"/>
    <property type="match status" value="1"/>
</dbReference>
<dbReference type="SMART" id="SM00906">
    <property type="entry name" value="Fungal_trans"/>
    <property type="match status" value="1"/>
</dbReference>
<dbReference type="SUPFAM" id="SSF57701">
    <property type="entry name" value="Zn2/Cys6 DNA-binding domain"/>
    <property type="match status" value="1"/>
</dbReference>
<keyword evidence="3" id="KW-0539">Nucleus</keyword>
<gene>
    <name evidence="6" type="ORF">FFLO_03281</name>
</gene>
<evidence type="ECO:0000313" key="7">
    <source>
        <dbReference type="Proteomes" id="UP000812966"/>
    </source>
</evidence>
<dbReference type="Pfam" id="PF04082">
    <property type="entry name" value="Fungal_trans"/>
    <property type="match status" value="1"/>
</dbReference>
<dbReference type="GO" id="GO:0000981">
    <property type="term" value="F:DNA-binding transcription factor activity, RNA polymerase II-specific"/>
    <property type="evidence" value="ECO:0007669"/>
    <property type="project" value="InterPro"/>
</dbReference>
<feature type="region of interest" description="Disordered" evidence="4">
    <location>
        <begin position="1"/>
        <end position="31"/>
    </location>
</feature>
<dbReference type="Gene3D" id="4.10.240.10">
    <property type="entry name" value="Zn(2)-C6 fungal-type DNA-binding domain"/>
    <property type="match status" value="1"/>
</dbReference>
<accession>A0A8K0JMG3</accession>
<comment type="caution">
    <text evidence="6">The sequence shown here is derived from an EMBL/GenBank/DDBJ whole genome shotgun (WGS) entry which is preliminary data.</text>
</comment>
<dbReference type="InterPro" id="IPR036864">
    <property type="entry name" value="Zn2-C6_fun-type_DNA-bd_sf"/>
</dbReference>
<dbReference type="PANTHER" id="PTHR31001">
    <property type="entry name" value="UNCHARACTERIZED TRANSCRIPTIONAL REGULATORY PROTEIN"/>
    <property type="match status" value="1"/>
</dbReference>
<evidence type="ECO:0000256" key="1">
    <source>
        <dbReference type="ARBA" id="ARBA00004123"/>
    </source>
</evidence>
<dbReference type="GO" id="GO:0003677">
    <property type="term" value="F:DNA binding"/>
    <property type="evidence" value="ECO:0007669"/>
    <property type="project" value="InterPro"/>
</dbReference>
<name>A0A8K0JMG3_9TREE</name>
<dbReference type="AlphaFoldDB" id="A0A8K0JMG3"/>
<protein>
    <recommendedName>
        <fullName evidence="5">Zn(2)-C6 fungal-type domain-containing protein</fullName>
    </recommendedName>
</protein>
<evidence type="ECO:0000256" key="4">
    <source>
        <dbReference type="SAM" id="MobiDB-lite"/>
    </source>
</evidence>
<evidence type="ECO:0000313" key="6">
    <source>
        <dbReference type="EMBL" id="KAG7544320.1"/>
    </source>
</evidence>
<dbReference type="EMBL" id="JABELV010000059">
    <property type="protein sequence ID" value="KAG7544320.1"/>
    <property type="molecule type" value="Genomic_DNA"/>
</dbReference>
<feature type="compositionally biased region" description="Polar residues" evidence="4">
    <location>
        <begin position="645"/>
        <end position="667"/>
    </location>
</feature>
<dbReference type="Proteomes" id="UP000812966">
    <property type="component" value="Unassembled WGS sequence"/>
</dbReference>
<sequence length="720" mass="80990">MSTSRPTIEQTKQPEEDQSDSGSAPRKRKRAHYSCVECSKRKAKCDRALPCAGCVSRRIPGLCKYLVAGYEDPLKQTDEIKSKLDQNLEVSTDIQARLARLEHLLATSQSRARSPPRKQAQQLDTSPRLHNPYQRYEFHFETETEPGPGLKGRITQGSYFGTSAMATVEQPGPLDPGDHSSAENSIHGHEVIKQIVERLPRYEEMEGLIGHYFEAINLTRCPIREIPFREHFDNLISNLPNPNPTDTAFLPLLLIVLAISRLNHSDRRSLDNSHHNLRPESLYSASRHAQTFLDTMAKPPVSLYMVMAEFLTARYLILVHRASDAYIVLGSAISRAQSQGLHRDGRAMDHVVDMVQEEDRRRVWQCEHVVCQSFGPFRAEIRLAIDIYHLDRYLGLLVGRPSRIQDEDCDVQPPSTDVMQAHVSWGFTCTIDDVESTLRFILLRTSMARIMARLSKEAFGMKPASFAKTLELDRLLVSWAAELPEDFRILSREDRSARQHFDQHVDMHSTHRFLLSAEYHYSRITLHRPFLLSSFKQPGEVGITYRESLEACYRSAMDDLWARAMHAQRGMAKLSGGTYRITTCAVILGVIMLIDPSRERLSSIRDCLATFVAARREDEVLDETGIQGFALLEVIQAKAETGSLGSQFATPSSESRAMAGPSTSTNPGMMPAPALGDAPFQSWNGPSAVESQPNQWTESFSASDFQLFEALMAHFNGNGS</sequence>
<dbReference type="InterPro" id="IPR050613">
    <property type="entry name" value="Sec_Metabolite_Reg"/>
</dbReference>
<feature type="domain" description="Zn(2)-C6 fungal-type" evidence="5">
    <location>
        <begin position="34"/>
        <end position="65"/>
    </location>
</feature>
<dbReference type="SMART" id="SM00066">
    <property type="entry name" value="GAL4"/>
    <property type="match status" value="1"/>
</dbReference>
<dbReference type="GO" id="GO:0008270">
    <property type="term" value="F:zinc ion binding"/>
    <property type="evidence" value="ECO:0007669"/>
    <property type="project" value="InterPro"/>
</dbReference>
<evidence type="ECO:0000256" key="3">
    <source>
        <dbReference type="ARBA" id="ARBA00023242"/>
    </source>
</evidence>
<proteinExistence type="predicted"/>
<evidence type="ECO:0000259" key="5">
    <source>
        <dbReference type="PROSITE" id="PS50048"/>
    </source>
</evidence>
<dbReference type="Pfam" id="PF00172">
    <property type="entry name" value="Zn_clus"/>
    <property type="match status" value="1"/>
</dbReference>
<dbReference type="GO" id="GO:0006351">
    <property type="term" value="P:DNA-templated transcription"/>
    <property type="evidence" value="ECO:0007669"/>
    <property type="project" value="InterPro"/>
</dbReference>
<reference evidence="6" key="1">
    <citation type="submission" date="2020-04" db="EMBL/GenBank/DDBJ databases">
        <title>Analysis of mating type loci in Filobasidium floriforme.</title>
        <authorList>
            <person name="Nowrousian M."/>
        </authorList>
    </citation>
    <scope>NUCLEOTIDE SEQUENCE</scope>
    <source>
        <strain evidence="6">CBS 6242</strain>
    </source>
</reference>
<dbReference type="CDD" id="cd00067">
    <property type="entry name" value="GAL4"/>
    <property type="match status" value="1"/>
</dbReference>
<dbReference type="OrthoDB" id="4934715at2759"/>
<feature type="region of interest" description="Disordered" evidence="4">
    <location>
        <begin position="107"/>
        <end position="128"/>
    </location>
</feature>
<feature type="compositionally biased region" description="Polar residues" evidence="4">
    <location>
        <begin position="1"/>
        <end position="11"/>
    </location>
</feature>
<dbReference type="PROSITE" id="PS00463">
    <property type="entry name" value="ZN2_CY6_FUNGAL_1"/>
    <property type="match status" value="1"/>
</dbReference>
<dbReference type="PROSITE" id="PS50048">
    <property type="entry name" value="ZN2_CY6_FUNGAL_2"/>
    <property type="match status" value="1"/>
</dbReference>
<keyword evidence="2" id="KW-0479">Metal-binding</keyword>
<dbReference type="InterPro" id="IPR007219">
    <property type="entry name" value="XnlR_reg_dom"/>
</dbReference>
<comment type="subcellular location">
    <subcellularLocation>
        <location evidence="1">Nucleus</location>
    </subcellularLocation>
</comment>